<dbReference type="InterPro" id="IPR023614">
    <property type="entry name" value="Porin_dom_sf"/>
</dbReference>
<keyword evidence="4" id="KW-1185">Reference proteome</keyword>
<feature type="chain" id="PRO_5045480385" description="Porin domain-containing protein" evidence="1">
    <location>
        <begin position="26"/>
        <end position="470"/>
    </location>
</feature>
<dbReference type="EMBL" id="NRSG01000496">
    <property type="protein sequence ID" value="MBK1662256.1"/>
    <property type="molecule type" value="Genomic_DNA"/>
</dbReference>
<sequence length="470" mass="49475">MRKILLGTTAVVGAALLAPAAPAFAQEAPTVRIGGFFRAYYGYTQQSGRNSTTPYTLATNTSGASSNLQQQANGAVESTGGTARLSKNDFSTDGEVHVFVNGKTANGLTYGAVIEIAFNQQEGRNIVQQRASTGKTTASIDEWYAFIASPTWGQIRFGDEDGPVGGLMNSGVITNFGTGGIYGDRESFVTRQANTRTTTSPGGLGDNTKIIYLSPQFFGFDFGASFAFNYNEGEDTGCSSNASSGWCDTAYAFTGAANFGIAAAGPNQAVRRNEYQAALRWRGSLAGVGLSVTGGYVGAGAAKELSAITNAQRSVFQPLGVWQVGAQATAYGLTVGAQYEYGTSNFFWGNPMKGDRPMEQIFAGASYTVGPFTIGGNYQFQTVEGASRTSYSYNGAGNLVTTPNAAGAALMRRFGYGIGGNYRLAPGLDIVAEWSKFTVAERGRDLDPQRAGVQDRGTANVFILGTRLAF</sequence>
<dbReference type="Gene3D" id="2.40.160.10">
    <property type="entry name" value="Porin"/>
    <property type="match status" value="1"/>
</dbReference>
<feature type="domain" description="Porin" evidence="2">
    <location>
        <begin position="14"/>
        <end position="433"/>
    </location>
</feature>
<name>A0ABS1D709_9PROT</name>
<reference evidence="3 4" key="1">
    <citation type="journal article" date="2020" name="Microorganisms">
        <title>Osmotic Adaptation and Compatible Solute Biosynthesis of Phototrophic Bacteria as Revealed from Genome Analyses.</title>
        <authorList>
            <person name="Imhoff J.F."/>
            <person name="Rahn T."/>
            <person name="Kunzel S."/>
            <person name="Keller A."/>
            <person name="Neulinger S.C."/>
        </authorList>
    </citation>
    <scope>NUCLEOTIDE SEQUENCE [LARGE SCALE GENOMIC DNA]</scope>
    <source>
        <strain evidence="3 4">DSM 15382</strain>
    </source>
</reference>
<keyword evidence="1" id="KW-0732">Signal</keyword>
<dbReference type="InterPro" id="IPR033900">
    <property type="entry name" value="Gram_neg_porin_domain"/>
</dbReference>
<protein>
    <recommendedName>
        <fullName evidence="2">Porin domain-containing protein</fullName>
    </recommendedName>
</protein>
<dbReference type="Pfam" id="PF13609">
    <property type="entry name" value="Porin_4"/>
    <property type="match status" value="1"/>
</dbReference>
<accession>A0ABS1D709</accession>
<dbReference type="RefSeq" id="WP_133220836.1">
    <property type="nucleotide sequence ID" value="NZ_NRSG01000496.1"/>
</dbReference>
<gene>
    <name evidence="3" type="ORF">CKO45_29150</name>
</gene>
<evidence type="ECO:0000256" key="1">
    <source>
        <dbReference type="SAM" id="SignalP"/>
    </source>
</evidence>
<proteinExistence type="predicted"/>
<dbReference type="Proteomes" id="UP000697995">
    <property type="component" value="Unassembled WGS sequence"/>
</dbReference>
<evidence type="ECO:0000313" key="3">
    <source>
        <dbReference type="EMBL" id="MBK1662256.1"/>
    </source>
</evidence>
<comment type="caution">
    <text evidence="3">The sequence shown here is derived from an EMBL/GenBank/DDBJ whole genome shotgun (WGS) entry which is preliminary data.</text>
</comment>
<feature type="signal peptide" evidence="1">
    <location>
        <begin position="1"/>
        <end position="25"/>
    </location>
</feature>
<evidence type="ECO:0000259" key="2">
    <source>
        <dbReference type="Pfam" id="PF13609"/>
    </source>
</evidence>
<evidence type="ECO:0000313" key="4">
    <source>
        <dbReference type="Proteomes" id="UP000697995"/>
    </source>
</evidence>
<dbReference type="SUPFAM" id="SSF56935">
    <property type="entry name" value="Porins"/>
    <property type="match status" value="1"/>
</dbReference>
<organism evidence="3 4">
    <name type="scientific">Paracraurococcus ruber</name>
    <dbReference type="NCBI Taxonomy" id="77675"/>
    <lineage>
        <taxon>Bacteria</taxon>
        <taxon>Pseudomonadati</taxon>
        <taxon>Pseudomonadota</taxon>
        <taxon>Alphaproteobacteria</taxon>
        <taxon>Acetobacterales</taxon>
        <taxon>Roseomonadaceae</taxon>
        <taxon>Paracraurococcus</taxon>
    </lineage>
</organism>